<feature type="compositionally biased region" description="Polar residues" evidence="3">
    <location>
        <begin position="147"/>
        <end position="159"/>
    </location>
</feature>
<protein>
    <submittedName>
        <fullName evidence="5">Axin-1</fullName>
    </submittedName>
</protein>
<dbReference type="GO" id="GO:0030877">
    <property type="term" value="C:beta-catenin destruction complex"/>
    <property type="evidence" value="ECO:0007669"/>
    <property type="project" value="TreeGrafter"/>
</dbReference>
<dbReference type="GO" id="GO:0031625">
    <property type="term" value="F:ubiquitin protein ligase binding"/>
    <property type="evidence" value="ECO:0007669"/>
    <property type="project" value="TreeGrafter"/>
</dbReference>
<dbReference type="GO" id="GO:0005634">
    <property type="term" value="C:nucleus"/>
    <property type="evidence" value="ECO:0007669"/>
    <property type="project" value="TreeGrafter"/>
</dbReference>
<evidence type="ECO:0000259" key="4">
    <source>
        <dbReference type="PROSITE" id="PS50841"/>
    </source>
</evidence>
<dbReference type="InterPro" id="IPR029071">
    <property type="entry name" value="Ubiquitin-like_domsf"/>
</dbReference>
<sequence>MSENCIDLDMFLHVDVNRKEFFDYIKTLTNSTTIQNLLTLYLILRCFKTQNRTDPLRLKHIFDTTYKTCILKHEHEIESILGADQSGKLSDSLKTGVYNESFLEQVIAKIKKVLEREYVKYELKQDRYVKSRAASSSVSSAAPSALGNKSGSTLSLNQIPNPYHVKTKAVKATKNCETQSLFEARRSKKSADCSLRKVKKSEHKNLRSNINDLTFEMEKLNTNSTSVDNQLDAHLDHVSRVKSSKSRSNQSVCQVTKEDKKNGVDVQLRRTVAYYMPGESLAYLTNFSGPRLDLARFKNLITKRGDFRYFFKTKTDLLGEDCVVFQEITDDKQLLPTFNDKVIAKIEFK</sequence>
<evidence type="ECO:0000313" key="6">
    <source>
        <dbReference type="Proteomes" id="UP000276133"/>
    </source>
</evidence>
<dbReference type="GO" id="GO:0032436">
    <property type="term" value="P:positive regulation of proteasomal ubiquitin-dependent protein catabolic process"/>
    <property type="evidence" value="ECO:0007669"/>
    <property type="project" value="TreeGrafter"/>
</dbReference>
<dbReference type="Gene3D" id="2.40.240.130">
    <property type="match status" value="1"/>
</dbReference>
<keyword evidence="1 2" id="KW-0879">Wnt signaling pathway</keyword>
<feature type="domain" description="DIX" evidence="4">
    <location>
        <begin position="267"/>
        <end position="349"/>
    </location>
</feature>
<dbReference type="GO" id="GO:0060090">
    <property type="term" value="F:molecular adaptor activity"/>
    <property type="evidence" value="ECO:0007669"/>
    <property type="project" value="TreeGrafter"/>
</dbReference>
<reference evidence="5 6" key="1">
    <citation type="journal article" date="2018" name="Sci. Rep.">
        <title>Genomic signatures of local adaptation to the degree of environmental predictability in rotifers.</title>
        <authorList>
            <person name="Franch-Gras L."/>
            <person name="Hahn C."/>
            <person name="Garcia-Roger E.M."/>
            <person name="Carmona M.J."/>
            <person name="Serra M."/>
            <person name="Gomez A."/>
        </authorList>
    </citation>
    <scope>NUCLEOTIDE SEQUENCE [LARGE SCALE GENOMIC DNA]</scope>
    <source>
        <strain evidence="5">HYR1</strain>
    </source>
</reference>
<dbReference type="GO" id="GO:0005886">
    <property type="term" value="C:plasma membrane"/>
    <property type="evidence" value="ECO:0007669"/>
    <property type="project" value="TreeGrafter"/>
</dbReference>
<dbReference type="GO" id="GO:0090090">
    <property type="term" value="P:negative regulation of canonical Wnt signaling pathway"/>
    <property type="evidence" value="ECO:0007669"/>
    <property type="project" value="InterPro"/>
</dbReference>
<dbReference type="Pfam" id="PF00778">
    <property type="entry name" value="DIX"/>
    <property type="match status" value="1"/>
</dbReference>
<dbReference type="PANTHER" id="PTHR46102:SF2">
    <property type="entry name" value="AXIN"/>
    <property type="match status" value="1"/>
</dbReference>
<keyword evidence="6" id="KW-1185">Reference proteome</keyword>
<dbReference type="PANTHER" id="PTHR46102">
    <property type="entry name" value="AXIN"/>
    <property type="match status" value="1"/>
</dbReference>
<dbReference type="OrthoDB" id="10007451at2759"/>
<dbReference type="InterPro" id="IPR038207">
    <property type="entry name" value="DIX_dom_sf"/>
</dbReference>
<dbReference type="GO" id="GO:0048468">
    <property type="term" value="P:cell development"/>
    <property type="evidence" value="ECO:0007669"/>
    <property type="project" value="TreeGrafter"/>
</dbReference>
<dbReference type="AlphaFoldDB" id="A0A3M7RTV6"/>
<name>A0A3M7RTV6_BRAPC</name>
<dbReference type="InterPro" id="IPR043581">
    <property type="entry name" value="Axin-like"/>
</dbReference>
<evidence type="ECO:0000256" key="2">
    <source>
        <dbReference type="PROSITE-ProRule" id="PRU00069"/>
    </source>
</evidence>
<dbReference type="GO" id="GO:0019901">
    <property type="term" value="F:protein kinase binding"/>
    <property type="evidence" value="ECO:0007669"/>
    <property type="project" value="TreeGrafter"/>
</dbReference>
<dbReference type="Proteomes" id="UP000276133">
    <property type="component" value="Unassembled WGS sequence"/>
</dbReference>
<dbReference type="GO" id="GO:0016055">
    <property type="term" value="P:Wnt signaling pathway"/>
    <property type="evidence" value="ECO:0007669"/>
    <property type="project" value="UniProtKB-KW"/>
</dbReference>
<accession>A0A3M7RTV6</accession>
<dbReference type="SMART" id="SM00021">
    <property type="entry name" value="DAX"/>
    <property type="match status" value="1"/>
</dbReference>
<proteinExistence type="predicted"/>
<evidence type="ECO:0000313" key="5">
    <source>
        <dbReference type="EMBL" id="RNA26991.1"/>
    </source>
</evidence>
<dbReference type="GO" id="GO:0008013">
    <property type="term" value="F:beta-catenin binding"/>
    <property type="evidence" value="ECO:0007669"/>
    <property type="project" value="TreeGrafter"/>
</dbReference>
<organism evidence="5 6">
    <name type="scientific">Brachionus plicatilis</name>
    <name type="common">Marine rotifer</name>
    <name type="synonym">Brachionus muelleri</name>
    <dbReference type="NCBI Taxonomy" id="10195"/>
    <lineage>
        <taxon>Eukaryota</taxon>
        <taxon>Metazoa</taxon>
        <taxon>Spiralia</taxon>
        <taxon>Gnathifera</taxon>
        <taxon>Rotifera</taxon>
        <taxon>Eurotatoria</taxon>
        <taxon>Monogononta</taxon>
        <taxon>Pseudotrocha</taxon>
        <taxon>Ploima</taxon>
        <taxon>Brachionidae</taxon>
        <taxon>Brachionus</taxon>
    </lineage>
</organism>
<evidence type="ECO:0000256" key="1">
    <source>
        <dbReference type="ARBA" id="ARBA00022687"/>
    </source>
</evidence>
<dbReference type="EMBL" id="REGN01002621">
    <property type="protein sequence ID" value="RNA26991.1"/>
    <property type="molecule type" value="Genomic_DNA"/>
</dbReference>
<dbReference type="PROSITE" id="PS50841">
    <property type="entry name" value="DIX"/>
    <property type="match status" value="1"/>
</dbReference>
<dbReference type="STRING" id="10195.A0A3M7RTV6"/>
<comment type="caution">
    <text evidence="5">The sequence shown here is derived from an EMBL/GenBank/DDBJ whole genome shotgun (WGS) entry which is preliminary data.</text>
</comment>
<feature type="region of interest" description="Disordered" evidence="3">
    <location>
        <begin position="139"/>
        <end position="159"/>
    </location>
</feature>
<dbReference type="InterPro" id="IPR001158">
    <property type="entry name" value="DIX"/>
</dbReference>
<evidence type="ECO:0000256" key="3">
    <source>
        <dbReference type="SAM" id="MobiDB-lite"/>
    </source>
</evidence>
<gene>
    <name evidence="5" type="ORF">BpHYR1_013062</name>
</gene>
<dbReference type="SUPFAM" id="SSF54236">
    <property type="entry name" value="Ubiquitin-like"/>
    <property type="match status" value="1"/>
</dbReference>